<protein>
    <submittedName>
        <fullName evidence="2">HAD family phosphatase</fullName>
    </submittedName>
</protein>
<accession>A0A5F0KDX8</accession>
<dbReference type="GO" id="GO:0000287">
    <property type="term" value="F:magnesium ion binding"/>
    <property type="evidence" value="ECO:0007669"/>
    <property type="project" value="TreeGrafter"/>
</dbReference>
<dbReference type="EMBL" id="QORL01000007">
    <property type="protein sequence ID" value="TFF78905.1"/>
    <property type="molecule type" value="Genomic_DNA"/>
</dbReference>
<dbReference type="EMBL" id="QORK01000007">
    <property type="protein sequence ID" value="TFF82657.1"/>
    <property type="molecule type" value="Genomic_DNA"/>
</dbReference>
<dbReference type="InterPro" id="IPR036412">
    <property type="entry name" value="HAD-like_sf"/>
</dbReference>
<evidence type="ECO:0000313" key="4">
    <source>
        <dbReference type="Proteomes" id="UP000297914"/>
    </source>
</evidence>
<dbReference type="PANTHER" id="PTHR10000">
    <property type="entry name" value="PHOSPHOSERINE PHOSPHATASE"/>
    <property type="match status" value="1"/>
</dbReference>
<dbReference type="PROSITE" id="PS01229">
    <property type="entry name" value="COF_2"/>
    <property type="match status" value="1"/>
</dbReference>
<dbReference type="GO" id="GO:0005829">
    <property type="term" value="C:cytosol"/>
    <property type="evidence" value="ECO:0007669"/>
    <property type="project" value="TreeGrafter"/>
</dbReference>
<gene>
    <name evidence="1" type="ORF">DRM93_05460</name>
    <name evidence="2" type="ORF">DRM94_05460</name>
</gene>
<dbReference type="Proteomes" id="UP000297720">
    <property type="component" value="Unassembled WGS sequence"/>
</dbReference>
<comment type="caution">
    <text evidence="2">The sequence shown here is derived from an EMBL/GenBank/DDBJ whole genome shotgun (WGS) entry which is preliminary data.</text>
</comment>
<dbReference type="Proteomes" id="UP000297914">
    <property type="component" value="Unassembled WGS sequence"/>
</dbReference>
<dbReference type="AlphaFoldDB" id="A0A5F0KDX8"/>
<dbReference type="NCBIfam" id="TIGR01484">
    <property type="entry name" value="HAD-SF-IIB"/>
    <property type="match status" value="1"/>
</dbReference>
<dbReference type="PANTHER" id="PTHR10000:SF53">
    <property type="entry name" value="5-AMINO-6-(5-PHOSPHO-D-RIBITYLAMINO)URACIL PHOSPHATASE YBJI-RELATED"/>
    <property type="match status" value="1"/>
</dbReference>
<dbReference type="InterPro" id="IPR006379">
    <property type="entry name" value="HAD-SF_hydro_IIB"/>
</dbReference>
<proteinExistence type="predicted"/>
<evidence type="ECO:0000313" key="2">
    <source>
        <dbReference type="EMBL" id="TFF82657.1"/>
    </source>
</evidence>
<dbReference type="InterPro" id="IPR023214">
    <property type="entry name" value="HAD_sf"/>
</dbReference>
<dbReference type="SUPFAM" id="SSF56784">
    <property type="entry name" value="HAD-like"/>
    <property type="match status" value="1"/>
</dbReference>
<dbReference type="SFLD" id="SFLDS00003">
    <property type="entry name" value="Haloacid_Dehalogenase"/>
    <property type="match status" value="1"/>
</dbReference>
<name>A0A5F0KDX8_9GAMM</name>
<keyword evidence="3" id="KW-1185">Reference proteome</keyword>
<dbReference type="Pfam" id="PF08282">
    <property type="entry name" value="Hydrolase_3"/>
    <property type="match status" value="1"/>
</dbReference>
<dbReference type="OrthoDB" id="3180855at2"/>
<dbReference type="SFLD" id="SFLDG01140">
    <property type="entry name" value="C2.B:_Phosphomannomutase_and_P"/>
    <property type="match status" value="1"/>
</dbReference>
<organism evidence="2 4">
    <name type="scientific">Aeromonas taiwanensis</name>
    <dbReference type="NCBI Taxonomy" id="633417"/>
    <lineage>
        <taxon>Bacteria</taxon>
        <taxon>Pseudomonadati</taxon>
        <taxon>Pseudomonadota</taxon>
        <taxon>Gammaproteobacteria</taxon>
        <taxon>Aeromonadales</taxon>
        <taxon>Aeromonadaceae</taxon>
        <taxon>Aeromonas</taxon>
    </lineage>
</organism>
<dbReference type="RefSeq" id="WP_134695053.1">
    <property type="nucleotide sequence ID" value="NZ_JAAKPV010000037.1"/>
</dbReference>
<evidence type="ECO:0000313" key="3">
    <source>
        <dbReference type="Proteomes" id="UP000297720"/>
    </source>
</evidence>
<dbReference type="Gene3D" id="3.40.50.1000">
    <property type="entry name" value="HAD superfamily/HAD-like"/>
    <property type="match status" value="1"/>
</dbReference>
<reference evidence="2 4" key="1">
    <citation type="submission" date="2018-06" db="EMBL/GenBank/DDBJ databases">
        <title>Occurrence of a novel blaKPC-2- and qnrS2- harbouring IncP6 plasmid from Aeromonas taiwanensis isolates recovered from the river sediments.</title>
        <authorList>
            <person name="Zheng B."/>
            <person name="Yu X."/>
            <person name="Xiao Y."/>
        </authorList>
    </citation>
    <scope>NUCLEOTIDE SEQUENCE [LARGE SCALE GENOMIC DNA]</scope>
    <source>
        <strain evidence="1 3">1713</strain>
        <strain evidence="2 4">198</strain>
    </source>
</reference>
<sequence>MIKLIITDMDGTFLNSRGDYNRALFAEVVAAMAQQGIHFAPCTGKQVDRVEELLGAQSANFWILGDSATRIKHQGRYVYQSLLGNALGQAIIRRLERLPGEHIVIACTAACAAIREEVPDHLKALVRRSYTQVQTVADFGDITADFVKITVYDEQGRCLDLRGQLDEFDDEAYIVASDKQWIDIANAGVHKGTTVARLQQLVGAGRHETLVFGDGLNDIELMECADFSFAMRNGHDETKDAANFITRSNDEDAVMHTILQLLALQRQGS</sequence>
<dbReference type="GO" id="GO:0016791">
    <property type="term" value="F:phosphatase activity"/>
    <property type="evidence" value="ECO:0007669"/>
    <property type="project" value="TreeGrafter"/>
</dbReference>
<evidence type="ECO:0000313" key="1">
    <source>
        <dbReference type="EMBL" id="TFF78905.1"/>
    </source>
</evidence>
<dbReference type="Gene3D" id="3.30.1240.10">
    <property type="match status" value="1"/>
</dbReference>